<feature type="region of interest" description="Disordered" evidence="1">
    <location>
        <begin position="180"/>
        <end position="204"/>
    </location>
</feature>
<feature type="region of interest" description="Disordered" evidence="1">
    <location>
        <begin position="40"/>
        <end position="65"/>
    </location>
</feature>
<gene>
    <name evidence="2" type="ORF">HJC23_000253</name>
</gene>
<feature type="region of interest" description="Disordered" evidence="1">
    <location>
        <begin position="250"/>
        <end position="277"/>
    </location>
</feature>
<comment type="caution">
    <text evidence="2">The sequence shown here is derived from an EMBL/GenBank/DDBJ whole genome shotgun (WGS) entry which is preliminary data.</text>
</comment>
<proteinExistence type="predicted"/>
<feature type="compositionally biased region" description="Basic and acidic residues" evidence="1">
    <location>
        <begin position="1"/>
        <end position="10"/>
    </location>
</feature>
<sequence length="277" mass="29600">MSSDAPRRGEFLSPPQPSPFQTPDKPAAIIKPAASRGKVLGKTLISPSSTHSTSTSGGAHGSDADRDSLANLRIAVHQAKEAAATCRKEVSAQRDRVFDDLERAETIILSLLDRASEVAHALSEMTSAKLSAGQGKADSTSFDELAAKIRGDGVGYLAGVKKLHQLLAPHASFVKTYRNQEEDDTIAPDNADKTESTDATKNVNGASGKLSDAIIKKATSNMYAARVEKRLALERSAILKEMIRLEELESAGDARDMVGTSPPGIKRKHESLEEDLL</sequence>
<protein>
    <submittedName>
        <fullName evidence="2">Uncharacterized protein</fullName>
    </submittedName>
</protein>
<feature type="region of interest" description="Disordered" evidence="1">
    <location>
        <begin position="1"/>
        <end position="28"/>
    </location>
</feature>
<feature type="compositionally biased region" description="Low complexity" evidence="1">
    <location>
        <begin position="48"/>
        <end position="57"/>
    </location>
</feature>
<name>A0ABD3QBG4_9STRA</name>
<evidence type="ECO:0000313" key="2">
    <source>
        <dbReference type="EMBL" id="KAL3797708.1"/>
    </source>
</evidence>
<reference evidence="2 3" key="1">
    <citation type="journal article" date="2020" name="G3 (Bethesda)">
        <title>Improved Reference Genome for Cyclotella cryptica CCMP332, a Model for Cell Wall Morphogenesis, Salinity Adaptation, and Lipid Production in Diatoms (Bacillariophyta).</title>
        <authorList>
            <person name="Roberts W.R."/>
            <person name="Downey K.M."/>
            <person name="Ruck E.C."/>
            <person name="Traller J.C."/>
            <person name="Alverson A.J."/>
        </authorList>
    </citation>
    <scope>NUCLEOTIDE SEQUENCE [LARGE SCALE GENOMIC DNA]</scope>
    <source>
        <strain evidence="2 3">CCMP332</strain>
    </source>
</reference>
<dbReference type="EMBL" id="JABMIG020000052">
    <property type="protein sequence ID" value="KAL3797708.1"/>
    <property type="molecule type" value="Genomic_DNA"/>
</dbReference>
<accession>A0ABD3QBG4</accession>
<keyword evidence="3" id="KW-1185">Reference proteome</keyword>
<evidence type="ECO:0000256" key="1">
    <source>
        <dbReference type="SAM" id="MobiDB-lite"/>
    </source>
</evidence>
<organism evidence="2 3">
    <name type="scientific">Cyclotella cryptica</name>
    <dbReference type="NCBI Taxonomy" id="29204"/>
    <lineage>
        <taxon>Eukaryota</taxon>
        <taxon>Sar</taxon>
        <taxon>Stramenopiles</taxon>
        <taxon>Ochrophyta</taxon>
        <taxon>Bacillariophyta</taxon>
        <taxon>Coscinodiscophyceae</taxon>
        <taxon>Thalassiosirophycidae</taxon>
        <taxon>Stephanodiscales</taxon>
        <taxon>Stephanodiscaceae</taxon>
        <taxon>Cyclotella</taxon>
    </lineage>
</organism>
<dbReference type="Proteomes" id="UP001516023">
    <property type="component" value="Unassembled WGS sequence"/>
</dbReference>
<evidence type="ECO:0000313" key="3">
    <source>
        <dbReference type="Proteomes" id="UP001516023"/>
    </source>
</evidence>
<dbReference type="AlphaFoldDB" id="A0ABD3QBG4"/>